<evidence type="ECO:0000313" key="5">
    <source>
        <dbReference type="Proteomes" id="UP001319080"/>
    </source>
</evidence>
<dbReference type="InterPro" id="IPR036770">
    <property type="entry name" value="Ankyrin_rpt-contain_sf"/>
</dbReference>
<dbReference type="PANTHER" id="PTHR24189">
    <property type="entry name" value="MYOTROPHIN"/>
    <property type="match status" value="1"/>
</dbReference>
<keyword evidence="2 3" id="KW-0040">ANK repeat</keyword>
<dbReference type="Pfam" id="PF12796">
    <property type="entry name" value="Ank_2"/>
    <property type="match status" value="1"/>
</dbReference>
<dbReference type="EMBL" id="JAHESE010000001">
    <property type="protein sequence ID" value="MBT1706643.1"/>
    <property type="molecule type" value="Genomic_DNA"/>
</dbReference>
<reference evidence="4 5" key="1">
    <citation type="submission" date="2021-05" db="EMBL/GenBank/DDBJ databases">
        <title>A Polyphasic approach of four new species of the genus Ohtaekwangia: Ohtaekwangia histidinii sp. nov., Ohtaekwangia cretensis sp. nov., Ohtaekwangia indiensis sp. nov., Ohtaekwangia reichenbachii sp. nov. from diverse environment.</title>
        <authorList>
            <person name="Octaviana S."/>
        </authorList>
    </citation>
    <scope>NUCLEOTIDE SEQUENCE [LARGE SCALE GENOMIC DNA]</scope>
    <source>
        <strain evidence="4 5">PWU5</strain>
    </source>
</reference>
<protein>
    <submittedName>
        <fullName evidence="4">Ankyrin repeat domain-containing protein</fullName>
    </submittedName>
</protein>
<proteinExistence type="predicted"/>
<dbReference type="InterPro" id="IPR050745">
    <property type="entry name" value="Multifunctional_regulatory"/>
</dbReference>
<dbReference type="PANTHER" id="PTHR24189:SF72">
    <property type="entry name" value="ANKYRIN REPEAT-CONTAINING DOMAIN-CONTAINING PROTEIN"/>
    <property type="match status" value="1"/>
</dbReference>
<dbReference type="SMART" id="SM00248">
    <property type="entry name" value="ANK"/>
    <property type="match status" value="3"/>
</dbReference>
<comment type="caution">
    <text evidence="4">The sequence shown here is derived from an EMBL/GenBank/DDBJ whole genome shotgun (WGS) entry which is preliminary data.</text>
</comment>
<dbReference type="AlphaFoldDB" id="A0AAP2DSK2"/>
<evidence type="ECO:0000256" key="1">
    <source>
        <dbReference type="ARBA" id="ARBA00022737"/>
    </source>
</evidence>
<dbReference type="Proteomes" id="UP001319080">
    <property type="component" value="Unassembled WGS sequence"/>
</dbReference>
<evidence type="ECO:0000313" key="4">
    <source>
        <dbReference type="EMBL" id="MBT1706643.1"/>
    </source>
</evidence>
<keyword evidence="5" id="KW-1185">Reference proteome</keyword>
<evidence type="ECO:0000256" key="2">
    <source>
        <dbReference type="ARBA" id="ARBA00023043"/>
    </source>
</evidence>
<gene>
    <name evidence="4" type="ORF">KK062_00330</name>
</gene>
<organism evidence="4 5">
    <name type="scientific">Dawidia cretensis</name>
    <dbReference type="NCBI Taxonomy" id="2782350"/>
    <lineage>
        <taxon>Bacteria</taxon>
        <taxon>Pseudomonadati</taxon>
        <taxon>Bacteroidota</taxon>
        <taxon>Cytophagia</taxon>
        <taxon>Cytophagales</taxon>
        <taxon>Chryseotaleaceae</taxon>
        <taxon>Dawidia</taxon>
    </lineage>
</organism>
<dbReference type="RefSeq" id="WP_254082236.1">
    <property type="nucleotide sequence ID" value="NZ_JAHESE010000001.1"/>
</dbReference>
<feature type="repeat" description="ANK" evidence="3">
    <location>
        <begin position="116"/>
        <end position="148"/>
    </location>
</feature>
<name>A0AAP2DSK2_9BACT</name>
<dbReference type="PROSITE" id="PS50297">
    <property type="entry name" value="ANK_REP_REGION"/>
    <property type="match status" value="1"/>
</dbReference>
<dbReference type="SUPFAM" id="SSF48403">
    <property type="entry name" value="Ankyrin repeat"/>
    <property type="match status" value="1"/>
</dbReference>
<dbReference type="PROSITE" id="PS50088">
    <property type="entry name" value="ANK_REPEAT"/>
    <property type="match status" value="1"/>
</dbReference>
<keyword evidence="1" id="KW-0677">Repeat</keyword>
<sequence>MAAIRMLMNSLDYDGLRRALSEHPAAANEGLPFDEENRALAHPLHRICDGVFTGTYSDGDAVKLASIFLDHGANIDGFGLIARKDTPLMTAASLLAEQTGILYAIRGANIHHVGGGGATALHWAAWTGLPKLVNRLIRAGADIHLRCIDHTSTPLLWAVHGYKYLGGRNRRNQVDCIRMLLAAGAEKNTYNNEGKHITQFLDDSDAELKALLQ</sequence>
<accession>A0AAP2DSK2</accession>
<dbReference type="Gene3D" id="1.25.40.20">
    <property type="entry name" value="Ankyrin repeat-containing domain"/>
    <property type="match status" value="1"/>
</dbReference>
<dbReference type="InterPro" id="IPR002110">
    <property type="entry name" value="Ankyrin_rpt"/>
</dbReference>
<evidence type="ECO:0000256" key="3">
    <source>
        <dbReference type="PROSITE-ProRule" id="PRU00023"/>
    </source>
</evidence>